<gene>
    <name evidence="2" type="ORF">B0J11DRAFT_527389</name>
</gene>
<dbReference type="Pfam" id="PF13602">
    <property type="entry name" value="ADH_zinc_N_2"/>
    <property type="match status" value="1"/>
</dbReference>
<evidence type="ECO:0000313" key="3">
    <source>
        <dbReference type="Proteomes" id="UP000700596"/>
    </source>
</evidence>
<feature type="domain" description="Enoyl reductase (ER)" evidence="1">
    <location>
        <begin position="15"/>
        <end position="332"/>
    </location>
</feature>
<organism evidence="2 3">
    <name type="scientific">Dendryphion nanum</name>
    <dbReference type="NCBI Taxonomy" id="256645"/>
    <lineage>
        <taxon>Eukaryota</taxon>
        <taxon>Fungi</taxon>
        <taxon>Dikarya</taxon>
        <taxon>Ascomycota</taxon>
        <taxon>Pezizomycotina</taxon>
        <taxon>Dothideomycetes</taxon>
        <taxon>Pleosporomycetidae</taxon>
        <taxon>Pleosporales</taxon>
        <taxon>Torulaceae</taxon>
        <taxon>Dendryphion</taxon>
    </lineage>
</organism>
<dbReference type="Pfam" id="PF08240">
    <property type="entry name" value="ADH_N"/>
    <property type="match status" value="1"/>
</dbReference>
<dbReference type="OrthoDB" id="201656at2759"/>
<dbReference type="PANTHER" id="PTHR11695">
    <property type="entry name" value="ALCOHOL DEHYDROGENASE RELATED"/>
    <property type="match status" value="1"/>
</dbReference>
<dbReference type="SUPFAM" id="SSF50129">
    <property type="entry name" value="GroES-like"/>
    <property type="match status" value="1"/>
</dbReference>
<dbReference type="GO" id="GO:0016491">
    <property type="term" value="F:oxidoreductase activity"/>
    <property type="evidence" value="ECO:0007669"/>
    <property type="project" value="InterPro"/>
</dbReference>
<dbReference type="Gene3D" id="3.90.180.10">
    <property type="entry name" value="Medium-chain alcohol dehydrogenases, catalytic domain"/>
    <property type="match status" value="1"/>
</dbReference>
<dbReference type="CDD" id="cd08267">
    <property type="entry name" value="MDR1"/>
    <property type="match status" value="1"/>
</dbReference>
<accession>A0A9P9DXU0</accession>
<evidence type="ECO:0000259" key="1">
    <source>
        <dbReference type="SMART" id="SM00829"/>
    </source>
</evidence>
<keyword evidence="3" id="KW-1185">Reference proteome</keyword>
<comment type="caution">
    <text evidence="2">The sequence shown here is derived from an EMBL/GenBank/DDBJ whole genome shotgun (WGS) entry which is preliminary data.</text>
</comment>
<proteinExistence type="predicted"/>
<sequence length="337" mass="35703">MTSTMKAWQFTSAAGGLENNLFQPASGTPKPKITPTQVLVEVHSASINPADHKVPELGLIAKAVVPSPSIPGFDFCGRIVEKGEGVDGFSVDQMVFGSCIGRLGKGSLAEYISVDKEMIAAKPDEVTVDGAASCGVVGITALQTLKSNVKEGNHVFVNGGSGGTGVWTIQIAKALGCRVTTSCSEANIGLCKSLGADEVLDYKSRDIVEQLTEKGQVFDLIVDNIGTPANLYSSSHLILKPTGKFMQIGAPLGLASGISLMSRFIRPGFLGGGKRPFHLVLAKVHGEDFAQLATWFKDGKVKPVIDSVFEFDEVPKAFEKLKTGRAKGKIVVRVKKQ</sequence>
<reference evidence="2" key="1">
    <citation type="journal article" date="2021" name="Nat. Commun.">
        <title>Genetic determinants of endophytism in the Arabidopsis root mycobiome.</title>
        <authorList>
            <person name="Mesny F."/>
            <person name="Miyauchi S."/>
            <person name="Thiergart T."/>
            <person name="Pickel B."/>
            <person name="Atanasova L."/>
            <person name="Karlsson M."/>
            <person name="Huettel B."/>
            <person name="Barry K.W."/>
            <person name="Haridas S."/>
            <person name="Chen C."/>
            <person name="Bauer D."/>
            <person name="Andreopoulos W."/>
            <person name="Pangilinan J."/>
            <person name="LaButti K."/>
            <person name="Riley R."/>
            <person name="Lipzen A."/>
            <person name="Clum A."/>
            <person name="Drula E."/>
            <person name="Henrissat B."/>
            <person name="Kohler A."/>
            <person name="Grigoriev I.V."/>
            <person name="Martin F.M."/>
            <person name="Hacquard S."/>
        </authorList>
    </citation>
    <scope>NUCLEOTIDE SEQUENCE</scope>
    <source>
        <strain evidence="2">MPI-CAGE-CH-0243</strain>
    </source>
</reference>
<dbReference type="InterPro" id="IPR020843">
    <property type="entry name" value="ER"/>
</dbReference>
<dbReference type="GO" id="GO:0005739">
    <property type="term" value="C:mitochondrion"/>
    <property type="evidence" value="ECO:0007669"/>
    <property type="project" value="TreeGrafter"/>
</dbReference>
<dbReference type="SUPFAM" id="SSF51735">
    <property type="entry name" value="NAD(P)-binding Rossmann-fold domains"/>
    <property type="match status" value="1"/>
</dbReference>
<dbReference type="AlphaFoldDB" id="A0A9P9DXU0"/>
<evidence type="ECO:0000313" key="2">
    <source>
        <dbReference type="EMBL" id="KAH7127176.1"/>
    </source>
</evidence>
<dbReference type="Proteomes" id="UP000700596">
    <property type="component" value="Unassembled WGS sequence"/>
</dbReference>
<dbReference type="SMART" id="SM00829">
    <property type="entry name" value="PKS_ER"/>
    <property type="match status" value="1"/>
</dbReference>
<name>A0A9P9DXU0_9PLEO</name>
<dbReference type="EMBL" id="JAGMWT010000006">
    <property type="protein sequence ID" value="KAH7127176.1"/>
    <property type="molecule type" value="Genomic_DNA"/>
</dbReference>
<dbReference type="InterPro" id="IPR050700">
    <property type="entry name" value="YIM1/Zinc_Alcohol_DH_Fams"/>
</dbReference>
<dbReference type="PANTHER" id="PTHR11695:SF294">
    <property type="entry name" value="RETICULON-4-INTERACTING PROTEIN 1, MITOCHONDRIAL"/>
    <property type="match status" value="1"/>
</dbReference>
<protein>
    <recommendedName>
        <fullName evidence="1">Enoyl reductase (ER) domain-containing protein</fullName>
    </recommendedName>
</protein>
<dbReference type="Gene3D" id="3.40.50.720">
    <property type="entry name" value="NAD(P)-binding Rossmann-like Domain"/>
    <property type="match status" value="1"/>
</dbReference>
<dbReference type="InterPro" id="IPR011032">
    <property type="entry name" value="GroES-like_sf"/>
</dbReference>
<dbReference type="InterPro" id="IPR013154">
    <property type="entry name" value="ADH-like_N"/>
</dbReference>
<dbReference type="InterPro" id="IPR036291">
    <property type="entry name" value="NAD(P)-bd_dom_sf"/>
</dbReference>